<dbReference type="CDD" id="cd18038">
    <property type="entry name" value="DEXXQc_Helz-like"/>
    <property type="match status" value="1"/>
</dbReference>
<dbReference type="InterPro" id="IPR027417">
    <property type="entry name" value="P-loop_NTPase"/>
</dbReference>
<comment type="similarity">
    <text evidence="2">Belongs to the DNA2/NAM7 helicase family. SDE3 subfamily.</text>
</comment>
<dbReference type="CDD" id="cd18808">
    <property type="entry name" value="SF1_C_Upf1"/>
    <property type="match status" value="1"/>
</dbReference>
<dbReference type="InterPro" id="IPR026122">
    <property type="entry name" value="MOV-10/SDE3_DEXXQ/H-box"/>
</dbReference>
<dbReference type="EC" id="3.6.4.13" evidence="3"/>
<evidence type="ECO:0000256" key="10">
    <source>
        <dbReference type="ARBA" id="ARBA00047984"/>
    </source>
</evidence>
<dbReference type="Gene3D" id="2.40.30.270">
    <property type="match status" value="1"/>
</dbReference>
<dbReference type="GO" id="GO:0005524">
    <property type="term" value="F:ATP binding"/>
    <property type="evidence" value="ECO:0007669"/>
    <property type="project" value="UniProtKB-KW"/>
</dbReference>
<evidence type="ECO:0000256" key="5">
    <source>
        <dbReference type="ARBA" id="ARBA00022741"/>
    </source>
</evidence>
<evidence type="ECO:0000256" key="2">
    <source>
        <dbReference type="ARBA" id="ARBA00005601"/>
    </source>
</evidence>
<dbReference type="GO" id="GO:0016787">
    <property type="term" value="F:hydrolase activity"/>
    <property type="evidence" value="ECO:0007669"/>
    <property type="project" value="UniProtKB-KW"/>
</dbReference>
<dbReference type="InterPro" id="IPR047187">
    <property type="entry name" value="SF1_C_Upf1"/>
</dbReference>
<dbReference type="FunFam" id="3.40.50.300:FF:001295">
    <property type="entry name" value="Probable RNA helicase SDE3"/>
    <property type="match status" value="1"/>
</dbReference>
<dbReference type="FunFam" id="3.40.50.300:FF:001468">
    <property type="entry name" value="Probable RNA helicase SDE3"/>
    <property type="match status" value="1"/>
</dbReference>
<feature type="domain" description="DNA2/NAM7 helicase-like C-terminal" evidence="13">
    <location>
        <begin position="595"/>
        <end position="801"/>
    </location>
</feature>
<keyword evidence="4" id="KW-0963">Cytoplasm</keyword>
<evidence type="ECO:0000313" key="16">
    <source>
        <dbReference type="Proteomes" id="UP001140949"/>
    </source>
</evidence>
<proteinExistence type="inferred from homology"/>
<evidence type="ECO:0000256" key="1">
    <source>
        <dbReference type="ARBA" id="ARBA00004496"/>
    </source>
</evidence>
<protein>
    <recommendedName>
        <fullName evidence="3">RNA helicase</fullName>
        <ecNumber evidence="3">3.6.4.13</ecNumber>
    </recommendedName>
</protein>
<feature type="compositionally biased region" description="Polar residues" evidence="11">
    <location>
        <begin position="942"/>
        <end position="969"/>
    </location>
</feature>
<feature type="region of interest" description="Disordered" evidence="11">
    <location>
        <begin position="1027"/>
        <end position="1054"/>
    </location>
</feature>
<keyword evidence="16" id="KW-1185">Reference proteome</keyword>
<feature type="region of interest" description="Disordered" evidence="11">
    <location>
        <begin position="841"/>
        <end position="868"/>
    </location>
</feature>
<evidence type="ECO:0000259" key="12">
    <source>
        <dbReference type="Pfam" id="PF13086"/>
    </source>
</evidence>
<evidence type="ECO:0000256" key="9">
    <source>
        <dbReference type="ARBA" id="ARBA00023158"/>
    </source>
</evidence>
<reference evidence="15" key="2">
    <citation type="submission" date="2023-04" db="EMBL/GenBank/DDBJ databases">
        <authorList>
            <person name="Bruccoleri R.E."/>
            <person name="Oakeley E.J."/>
            <person name="Faust A.-M."/>
            <person name="Dessus-Babus S."/>
            <person name="Altorfer M."/>
            <person name="Burckhardt D."/>
            <person name="Oertli M."/>
            <person name="Naumann U."/>
            <person name="Petersen F."/>
            <person name="Wong J."/>
        </authorList>
    </citation>
    <scope>NUCLEOTIDE SEQUENCE</scope>
    <source>
        <strain evidence="15">GSM-AAB239-AS_SAM_17_03QT</strain>
        <tissue evidence="15">Leaf</tissue>
    </source>
</reference>
<dbReference type="AlphaFoldDB" id="A0AAX6FBI9"/>
<dbReference type="GO" id="GO:0005737">
    <property type="term" value="C:cytoplasm"/>
    <property type="evidence" value="ECO:0007669"/>
    <property type="project" value="UniProtKB-SubCell"/>
</dbReference>
<keyword evidence="8" id="KW-0067">ATP-binding</keyword>
<name>A0AAX6FBI9_IRIPA</name>
<keyword evidence="6" id="KW-0378">Hydrolase</keyword>
<evidence type="ECO:0000256" key="6">
    <source>
        <dbReference type="ARBA" id="ARBA00022801"/>
    </source>
</evidence>
<dbReference type="Pfam" id="PF13086">
    <property type="entry name" value="AAA_11"/>
    <property type="match status" value="2"/>
</dbReference>
<dbReference type="Proteomes" id="UP001140949">
    <property type="component" value="Unassembled WGS sequence"/>
</dbReference>
<dbReference type="EMBL" id="JANAVB010030220">
    <property type="protein sequence ID" value="KAJ6813548.1"/>
    <property type="molecule type" value="Genomic_DNA"/>
</dbReference>
<comment type="caution">
    <text evidence="15">The sequence shown here is derived from an EMBL/GenBank/DDBJ whole genome shotgun (WGS) entry which is preliminary data.</text>
</comment>
<feature type="region of interest" description="Disordered" evidence="11">
    <location>
        <begin position="903"/>
        <end position="1001"/>
    </location>
</feature>
<dbReference type="Pfam" id="PF13087">
    <property type="entry name" value="AAA_12"/>
    <property type="match status" value="1"/>
</dbReference>
<evidence type="ECO:0000256" key="4">
    <source>
        <dbReference type="ARBA" id="ARBA00022490"/>
    </source>
</evidence>
<comment type="subcellular location">
    <subcellularLocation>
        <location evidence="1">Cytoplasm</location>
    </subcellularLocation>
</comment>
<evidence type="ECO:0000256" key="7">
    <source>
        <dbReference type="ARBA" id="ARBA00022806"/>
    </source>
</evidence>
<keyword evidence="9" id="KW-0943">RNA-mediated gene silencing</keyword>
<dbReference type="SUPFAM" id="SSF52540">
    <property type="entry name" value="P-loop containing nucleoside triphosphate hydrolases"/>
    <property type="match status" value="1"/>
</dbReference>
<dbReference type="InterPro" id="IPR041679">
    <property type="entry name" value="DNA2/NAM7-like_C"/>
</dbReference>
<dbReference type="PANTHER" id="PTHR45418:SF1">
    <property type="entry name" value="CANCER_TESTIS ANTIGEN 55"/>
    <property type="match status" value="1"/>
</dbReference>
<dbReference type="Gene3D" id="3.40.50.300">
    <property type="entry name" value="P-loop containing nucleotide triphosphate hydrolases"/>
    <property type="match status" value="3"/>
</dbReference>
<keyword evidence="7 15" id="KW-0347">Helicase</keyword>
<reference evidence="15" key="1">
    <citation type="journal article" date="2023" name="GigaByte">
        <title>Genome assembly of the bearded iris, Iris pallida Lam.</title>
        <authorList>
            <person name="Bruccoleri R.E."/>
            <person name="Oakeley E.J."/>
            <person name="Faust A.M.E."/>
            <person name="Altorfer M."/>
            <person name="Dessus-Babus S."/>
            <person name="Burckhardt D."/>
            <person name="Oertli M."/>
            <person name="Naumann U."/>
            <person name="Petersen F."/>
            <person name="Wong J."/>
        </authorList>
    </citation>
    <scope>NUCLEOTIDE SEQUENCE</scope>
    <source>
        <strain evidence="15">GSM-AAB239-AS_SAM_17_03QT</strain>
    </source>
</reference>
<feature type="domain" description="Helicase MOV-10-like beta-barrel" evidence="14">
    <location>
        <begin position="268"/>
        <end position="351"/>
    </location>
</feature>
<dbReference type="InterPro" id="IPR041677">
    <property type="entry name" value="DNA2/NAM7_AAA_11"/>
</dbReference>
<evidence type="ECO:0000259" key="14">
    <source>
        <dbReference type="Pfam" id="PF21634"/>
    </source>
</evidence>
<feature type="compositionally biased region" description="Acidic residues" evidence="11">
    <location>
        <begin position="985"/>
        <end position="994"/>
    </location>
</feature>
<dbReference type="PANTHER" id="PTHR45418">
    <property type="entry name" value="CANCER/TESTIS ANTIGEN 55"/>
    <property type="match status" value="1"/>
</dbReference>
<evidence type="ECO:0000256" key="3">
    <source>
        <dbReference type="ARBA" id="ARBA00012552"/>
    </source>
</evidence>
<keyword evidence="5" id="KW-0547">Nucleotide-binding</keyword>
<dbReference type="Pfam" id="PF21634">
    <property type="entry name" value="MOV-10_beta-barrel"/>
    <property type="match status" value="1"/>
</dbReference>
<accession>A0AAX6FBI9</accession>
<evidence type="ECO:0000256" key="11">
    <source>
        <dbReference type="SAM" id="MobiDB-lite"/>
    </source>
</evidence>
<gene>
    <name evidence="15" type="ORF">M6B38_142000</name>
</gene>
<dbReference type="FunFam" id="3.40.50.300:FF:001199">
    <property type="entry name" value="Probable RNA helicase SDE3"/>
    <property type="match status" value="1"/>
</dbReference>
<feature type="compositionally biased region" description="Basic and acidic residues" evidence="11">
    <location>
        <begin position="1042"/>
        <end position="1054"/>
    </location>
</feature>
<feature type="domain" description="DNA2/NAM7 helicase helicase" evidence="12">
    <location>
        <begin position="514"/>
        <end position="587"/>
    </location>
</feature>
<evidence type="ECO:0000313" key="15">
    <source>
        <dbReference type="EMBL" id="KAJ6813548.1"/>
    </source>
</evidence>
<organism evidence="15 16">
    <name type="scientific">Iris pallida</name>
    <name type="common">Sweet iris</name>
    <dbReference type="NCBI Taxonomy" id="29817"/>
    <lineage>
        <taxon>Eukaryota</taxon>
        <taxon>Viridiplantae</taxon>
        <taxon>Streptophyta</taxon>
        <taxon>Embryophyta</taxon>
        <taxon>Tracheophyta</taxon>
        <taxon>Spermatophyta</taxon>
        <taxon>Magnoliopsida</taxon>
        <taxon>Liliopsida</taxon>
        <taxon>Asparagales</taxon>
        <taxon>Iridaceae</taxon>
        <taxon>Iridoideae</taxon>
        <taxon>Irideae</taxon>
        <taxon>Iris</taxon>
    </lineage>
</organism>
<evidence type="ECO:0000259" key="13">
    <source>
        <dbReference type="Pfam" id="PF13087"/>
    </source>
</evidence>
<dbReference type="GO" id="GO:0032574">
    <property type="term" value="F:5'-3' RNA helicase activity"/>
    <property type="evidence" value="ECO:0007669"/>
    <property type="project" value="InterPro"/>
</dbReference>
<dbReference type="GO" id="GO:0031047">
    <property type="term" value="P:regulatory ncRNA-mediated gene silencing"/>
    <property type="evidence" value="ECO:0007669"/>
    <property type="project" value="UniProtKB-KW"/>
</dbReference>
<dbReference type="InterPro" id="IPR049080">
    <property type="entry name" value="MOV-10-like_beta-barrel"/>
</dbReference>
<dbReference type="GO" id="GO:0003723">
    <property type="term" value="F:RNA binding"/>
    <property type="evidence" value="ECO:0007669"/>
    <property type="project" value="InterPro"/>
</dbReference>
<evidence type="ECO:0000256" key="8">
    <source>
        <dbReference type="ARBA" id="ARBA00022840"/>
    </source>
</evidence>
<feature type="domain" description="DNA2/NAM7 helicase helicase" evidence="12">
    <location>
        <begin position="399"/>
        <end position="486"/>
    </location>
</feature>
<sequence length="1054" mass="120010">MGSVRDGDWDGEYSQVGDKGDVAFLDYQDDRSLHDYDLLEEGPVVISFPFPFINGKPRSALVGETLADSITIKNTTGESRELWGVRIFSSSPEDSYLLSLMKPPSTDADEESHRRFVGSTFLEDRVLQPGQTLTIWISCRPKDIGLQTSVIHFDLEEEKIERVAFLLAEDEVSQALFSAKPYARAPSRGKRFSHDQYVAGKRPPRQSSHGFKYNLPKYLIPQDIREIIESKQVPDVIMEGLNHKDYVNFFSTLIVMEEIHLEEEMRAHDMECVTMRRRGNHFLSLEVPALAERRPSLVVGDYILAHLVTSQNGNQSYQGYIHRIEADEIFLKFDKTLHWSHRDDDLYNVSFTYNRMNMRRLYHAVQSAESLGPDILFPSHSSRKRVIQTTPLRPLNQNINREQAHSVEKILGCRGGPPYIIHGPPGTGKTMTIVEAILQLYTYQRKTRILVCASSNSAADHVLQKLFDREESGVRENELFRLNAMSRPYEDVKPEFIRFCFFDDMVFKCPPVKALLRYKIIVSTYMSASLLCAEGIRRGHFTHIFLDEAGQASEPETMIPISNLCARETVIVLAGDPKQLGPVIYSKDAESYGLGKSYLERLFECDNYTGGDENYVTKLLRNYRCHPAILKLPSDLFYDGELIASKEETEETESTLYDLVDLPNNSFPVLFIGIQGCDEREGSNPSWFNRIEASKVVDIIRKLNNDIDLDDGDIGVITPYRQQVLKLKKAFESLDMPNVKVGSVEQFQGQERRIIIISTVRSTIKHNEFDRVHNLGFLSNPRRFNVAITRAKSLLIIVGNPHIINKDPHWDKLLQYCVENGSYKGCPLPVLEAQSQADEFGGYDDKSGIPNQYTNESGWDKENPKQYPNEDGWDYIPPPNQEWSGTGWDEPLPSQYPNEVVPPNQECSGTGWDEPLPSQYPNEVVPPNQDYSETGWDEPLPSQYSWEGQNVPNQSSSEAKWGNDVSNHSNEGRWGDDVLNKLSDDENDDVEWGDEGFNHDSNVVECNEDVLSQYLKDAESVEDAALLESNELRQSHNSSEVYPRRKERGECSSK</sequence>
<feature type="compositionally biased region" description="Basic and acidic residues" evidence="11">
    <location>
        <begin position="970"/>
        <end position="984"/>
    </location>
</feature>
<comment type="catalytic activity">
    <reaction evidence="10">
        <text>ATP + H2O = ADP + phosphate + H(+)</text>
        <dbReference type="Rhea" id="RHEA:13065"/>
        <dbReference type="ChEBI" id="CHEBI:15377"/>
        <dbReference type="ChEBI" id="CHEBI:15378"/>
        <dbReference type="ChEBI" id="CHEBI:30616"/>
        <dbReference type="ChEBI" id="CHEBI:43474"/>
        <dbReference type="ChEBI" id="CHEBI:456216"/>
        <dbReference type="EC" id="3.6.4.13"/>
    </reaction>
</comment>